<dbReference type="SUPFAM" id="SSF50916">
    <property type="entry name" value="Rap30/74 interaction domains"/>
    <property type="match status" value="1"/>
</dbReference>
<proteinExistence type="inferred from homology"/>
<sequence>MKGLDTIYPEIKWFNEENLRREGKKGRKMNYDGILPFEAETEILNRNPKYRTLGFSERRTLGFVSFLESARRMSTDLQLKSSCSGCGSTTDLYGSNCKHMTLCLSCGKTMAENRSKCVDCGVTLTRLIRVRSVLPFAVIEFAYSDLTLLGAFYHDVEYNVRASSTNDKNYFIGRFMTGLPDFSKKKSAENKWALQKEGLHGRQITDTLREKYKNKPWLLEDETGQSQYHGHLEGSQSATYYLLMKERKEFVAIPAGSWYACCKNALMKFVLCSFRYNFNKVAQYKQLTLEEAEEKMKNRKKTADGYQRWMMKAANGPAAFGEHGKFEDKESNTGGGRSRKKTGEDDEGHVSDKGEEDEDEESERKSRLGLNKRAGDDDEEGPRGGDHDLDDDDVEKGDDWEHEEIFTDDDEAVGNDPEEREELAPEVPAPPEIKQDEEEEDEDNEEGGGLSKSGKELKKLLGKASGLNESDAEDEDDDDDDMDDEVGNPPVIATKQKDAPKEEPVDISPSKPAATGPARGTPSSKSSKGKRKSNEEVKPANPATPKKVKQENEPKSSTKDVNGSASKSSAPPKGTLPSSSKPGSSGTATGPVSEEEIRAVLRQKTPVTTQDLVAKFKARLRSSEDKQAFAEILKRISKIQKTANGSSYVILRDNIRDFFVFEIMKVGLIGLQMRIQGIWRLPRRIE</sequence>
<dbReference type="InterPro" id="IPR011039">
    <property type="entry name" value="TFIIF_interaction"/>
</dbReference>
<evidence type="ECO:0000256" key="1">
    <source>
        <dbReference type="ARBA" id="ARBA00004123"/>
    </source>
</evidence>
<evidence type="ECO:0000256" key="3">
    <source>
        <dbReference type="ARBA" id="ARBA00023015"/>
    </source>
</evidence>
<keyword evidence="5 8" id="KW-0804">Transcription</keyword>
<evidence type="ECO:0000256" key="2">
    <source>
        <dbReference type="ARBA" id="ARBA00005249"/>
    </source>
</evidence>
<dbReference type="SUPFAM" id="SSF46785">
    <property type="entry name" value="Winged helix' DNA-binding domain"/>
    <property type="match status" value="1"/>
</dbReference>
<dbReference type="PANTHER" id="PTHR13011:SF0">
    <property type="entry name" value="GENERAL TRANSCRIPTION FACTOR IIF SUBUNIT 1"/>
    <property type="match status" value="1"/>
</dbReference>
<protein>
    <recommendedName>
        <fullName evidence="8">Transcription initiation factor IIF subunit alpha</fullName>
    </recommendedName>
</protein>
<feature type="compositionally biased region" description="Acidic residues" evidence="9">
    <location>
        <begin position="435"/>
        <end position="446"/>
    </location>
</feature>
<dbReference type="AlphaFoldDB" id="A0AAQ3MKI4"/>
<dbReference type="PANTHER" id="PTHR13011">
    <property type="entry name" value="TFIIF-ALPHA"/>
    <property type="match status" value="1"/>
</dbReference>
<dbReference type="GO" id="GO:0006367">
    <property type="term" value="P:transcription initiation at RNA polymerase II promoter"/>
    <property type="evidence" value="ECO:0007669"/>
    <property type="project" value="InterPro"/>
</dbReference>
<keyword evidence="3 8" id="KW-0805">Transcription regulation</keyword>
<keyword evidence="6 8" id="KW-0539">Nucleus</keyword>
<dbReference type="Proteomes" id="UP001374535">
    <property type="component" value="Chromosome 10"/>
</dbReference>
<evidence type="ECO:0000256" key="4">
    <source>
        <dbReference type="ARBA" id="ARBA00023125"/>
    </source>
</evidence>
<feature type="compositionally biased region" description="Polar residues" evidence="9">
    <location>
        <begin position="559"/>
        <end position="569"/>
    </location>
</feature>
<name>A0AAQ3MKI4_VIGMU</name>
<feature type="compositionally biased region" description="Basic and acidic residues" evidence="9">
    <location>
        <begin position="322"/>
        <end position="331"/>
    </location>
</feature>
<keyword evidence="4 8" id="KW-0238">DNA-binding</keyword>
<evidence type="ECO:0000256" key="6">
    <source>
        <dbReference type="ARBA" id="ARBA00023242"/>
    </source>
</evidence>
<dbReference type="GO" id="GO:0001096">
    <property type="term" value="F:TFIIF-class transcription factor complex binding"/>
    <property type="evidence" value="ECO:0007669"/>
    <property type="project" value="TreeGrafter"/>
</dbReference>
<dbReference type="GO" id="GO:0032968">
    <property type="term" value="P:positive regulation of transcription elongation by RNA polymerase II"/>
    <property type="evidence" value="ECO:0007669"/>
    <property type="project" value="InterPro"/>
</dbReference>
<comment type="subcellular location">
    <subcellularLocation>
        <location evidence="1 8">Nucleus</location>
    </subcellularLocation>
</comment>
<dbReference type="EMBL" id="CP144691">
    <property type="protein sequence ID" value="WVY93024.1"/>
    <property type="molecule type" value="Genomic_DNA"/>
</dbReference>
<dbReference type="InterPro" id="IPR008851">
    <property type="entry name" value="TFIIF-alpha"/>
</dbReference>
<evidence type="ECO:0000256" key="7">
    <source>
        <dbReference type="ARBA" id="ARBA00025232"/>
    </source>
</evidence>
<evidence type="ECO:0000256" key="5">
    <source>
        <dbReference type="ARBA" id="ARBA00023163"/>
    </source>
</evidence>
<feature type="compositionally biased region" description="Basic and acidic residues" evidence="9">
    <location>
        <begin position="495"/>
        <end position="504"/>
    </location>
</feature>
<dbReference type="GO" id="GO:0005674">
    <property type="term" value="C:transcription factor TFIIF complex"/>
    <property type="evidence" value="ECO:0007669"/>
    <property type="project" value="TreeGrafter"/>
</dbReference>
<evidence type="ECO:0000313" key="10">
    <source>
        <dbReference type="EMBL" id="WVY93024.1"/>
    </source>
</evidence>
<evidence type="ECO:0000313" key="11">
    <source>
        <dbReference type="Proteomes" id="UP001374535"/>
    </source>
</evidence>
<evidence type="ECO:0000256" key="8">
    <source>
        <dbReference type="RuleBase" id="RU366044"/>
    </source>
</evidence>
<dbReference type="InterPro" id="IPR036390">
    <property type="entry name" value="WH_DNA-bd_sf"/>
</dbReference>
<accession>A0AAQ3MKI4</accession>
<dbReference type="Gene3D" id="1.10.10.10">
    <property type="entry name" value="Winged helix-like DNA-binding domain superfamily/Winged helix DNA-binding domain"/>
    <property type="match status" value="1"/>
</dbReference>
<comment type="similarity">
    <text evidence="2 8">Belongs to the TFIIF alpha subunit family.</text>
</comment>
<comment type="function">
    <text evidence="7 8">TFIIF is a general transcription initiation factor that binds to RNA polymerase II and helps to recruit it to the initiation complex in collaboration with TFIIB. It promotes transcription elongation.</text>
</comment>
<dbReference type="Pfam" id="PF05793">
    <property type="entry name" value="TFIIF_alpha"/>
    <property type="match status" value="1"/>
</dbReference>
<feature type="compositionally biased region" description="Basic and acidic residues" evidence="9">
    <location>
        <begin position="548"/>
        <end position="558"/>
    </location>
</feature>
<dbReference type="GO" id="GO:0016251">
    <property type="term" value="F:RNA polymerase II general transcription initiation factor activity"/>
    <property type="evidence" value="ECO:0007669"/>
    <property type="project" value="TreeGrafter"/>
</dbReference>
<dbReference type="GO" id="GO:0003677">
    <property type="term" value="F:DNA binding"/>
    <property type="evidence" value="ECO:0007669"/>
    <property type="project" value="UniProtKB-KW"/>
</dbReference>
<feature type="region of interest" description="Disordered" evidence="9">
    <location>
        <begin position="317"/>
        <end position="592"/>
    </location>
</feature>
<keyword evidence="11" id="KW-1185">Reference proteome</keyword>
<organism evidence="10 11">
    <name type="scientific">Vigna mungo</name>
    <name type="common">Black gram</name>
    <name type="synonym">Phaseolus mungo</name>
    <dbReference type="NCBI Taxonomy" id="3915"/>
    <lineage>
        <taxon>Eukaryota</taxon>
        <taxon>Viridiplantae</taxon>
        <taxon>Streptophyta</taxon>
        <taxon>Embryophyta</taxon>
        <taxon>Tracheophyta</taxon>
        <taxon>Spermatophyta</taxon>
        <taxon>Magnoliopsida</taxon>
        <taxon>eudicotyledons</taxon>
        <taxon>Gunneridae</taxon>
        <taxon>Pentapetalae</taxon>
        <taxon>rosids</taxon>
        <taxon>fabids</taxon>
        <taxon>Fabales</taxon>
        <taxon>Fabaceae</taxon>
        <taxon>Papilionoideae</taxon>
        <taxon>50 kb inversion clade</taxon>
        <taxon>NPAAA clade</taxon>
        <taxon>indigoferoid/millettioid clade</taxon>
        <taxon>Phaseoleae</taxon>
        <taxon>Vigna</taxon>
    </lineage>
</organism>
<dbReference type="InterPro" id="IPR036388">
    <property type="entry name" value="WH-like_DNA-bd_sf"/>
</dbReference>
<feature type="compositionally biased region" description="Acidic residues" evidence="9">
    <location>
        <begin position="470"/>
        <end position="486"/>
    </location>
</feature>
<evidence type="ECO:0000256" key="9">
    <source>
        <dbReference type="SAM" id="MobiDB-lite"/>
    </source>
</evidence>
<reference evidence="10 11" key="1">
    <citation type="journal article" date="2023" name="Life. Sci Alliance">
        <title>Evolutionary insights into 3D genome organization and epigenetic landscape of Vigna mungo.</title>
        <authorList>
            <person name="Junaid A."/>
            <person name="Singh B."/>
            <person name="Bhatia S."/>
        </authorList>
    </citation>
    <scope>NUCLEOTIDE SEQUENCE [LARGE SCALE GENOMIC DNA]</scope>
    <source>
        <strain evidence="10">Urdbean</strain>
    </source>
</reference>
<gene>
    <name evidence="10" type="ORF">V8G54_032112</name>
</gene>
<feature type="compositionally biased region" description="Polar residues" evidence="9">
    <location>
        <begin position="576"/>
        <end position="590"/>
    </location>
</feature>
<feature type="compositionally biased region" description="Acidic residues" evidence="9">
    <location>
        <begin position="406"/>
        <end position="421"/>
    </location>
</feature>